<evidence type="ECO:0000313" key="3">
    <source>
        <dbReference type="Proteomes" id="UP000325081"/>
    </source>
</evidence>
<dbReference type="AlphaFoldDB" id="A0A5A7PI50"/>
<keyword evidence="1" id="KW-0812">Transmembrane</keyword>
<gene>
    <name evidence="2" type="ORF">STAS_08553</name>
</gene>
<evidence type="ECO:0000313" key="2">
    <source>
        <dbReference type="EMBL" id="GER32480.1"/>
    </source>
</evidence>
<keyword evidence="1" id="KW-1133">Transmembrane helix</keyword>
<protein>
    <submittedName>
        <fullName evidence="2">PTS system fructose-specific IIC component</fullName>
    </submittedName>
</protein>
<name>A0A5A7PI50_STRAF</name>
<dbReference type="Proteomes" id="UP000325081">
    <property type="component" value="Unassembled WGS sequence"/>
</dbReference>
<sequence length="135" mass="14654">MANPQQASPRPWMLDLVPLIVVLLVVSHKVVVDSEKTSNHRHKVLSLEFLLPIVQHADFLLREAVEVGDDVAFVLAHLGERAAGVLAGEDAVRAAGAVEGLAGGYVVNLAADCHIDRLRWVGAVVVFQLLWSELH</sequence>
<comment type="caution">
    <text evidence="2">The sequence shown here is derived from an EMBL/GenBank/DDBJ whole genome shotgun (WGS) entry which is preliminary data.</text>
</comment>
<accession>A0A5A7PI50</accession>
<evidence type="ECO:0000256" key="1">
    <source>
        <dbReference type="SAM" id="Phobius"/>
    </source>
</evidence>
<keyword evidence="3" id="KW-1185">Reference proteome</keyword>
<keyword evidence="1" id="KW-0472">Membrane</keyword>
<proteinExistence type="predicted"/>
<reference evidence="3" key="1">
    <citation type="journal article" date="2019" name="Curr. Biol.">
        <title>Genome Sequence of Striga asiatica Provides Insight into the Evolution of Plant Parasitism.</title>
        <authorList>
            <person name="Yoshida S."/>
            <person name="Kim S."/>
            <person name="Wafula E.K."/>
            <person name="Tanskanen J."/>
            <person name="Kim Y.M."/>
            <person name="Honaas L."/>
            <person name="Yang Z."/>
            <person name="Spallek T."/>
            <person name="Conn C.E."/>
            <person name="Ichihashi Y."/>
            <person name="Cheong K."/>
            <person name="Cui S."/>
            <person name="Der J.P."/>
            <person name="Gundlach H."/>
            <person name="Jiao Y."/>
            <person name="Hori C."/>
            <person name="Ishida J.K."/>
            <person name="Kasahara H."/>
            <person name="Kiba T."/>
            <person name="Kim M.S."/>
            <person name="Koo N."/>
            <person name="Laohavisit A."/>
            <person name="Lee Y.H."/>
            <person name="Lumba S."/>
            <person name="McCourt P."/>
            <person name="Mortimer J.C."/>
            <person name="Mutuku J.M."/>
            <person name="Nomura T."/>
            <person name="Sasaki-Sekimoto Y."/>
            <person name="Seto Y."/>
            <person name="Wang Y."/>
            <person name="Wakatake T."/>
            <person name="Sakakibara H."/>
            <person name="Demura T."/>
            <person name="Yamaguchi S."/>
            <person name="Yoneyama K."/>
            <person name="Manabe R.I."/>
            <person name="Nelson D.C."/>
            <person name="Schulman A.H."/>
            <person name="Timko M.P."/>
            <person name="dePamphilis C.W."/>
            <person name="Choi D."/>
            <person name="Shirasu K."/>
        </authorList>
    </citation>
    <scope>NUCLEOTIDE SEQUENCE [LARGE SCALE GENOMIC DNA]</scope>
    <source>
        <strain evidence="3">cv. UVA1</strain>
    </source>
</reference>
<dbReference type="EMBL" id="BKCP01004616">
    <property type="protein sequence ID" value="GER32480.1"/>
    <property type="molecule type" value="Genomic_DNA"/>
</dbReference>
<feature type="transmembrane region" description="Helical" evidence="1">
    <location>
        <begin position="12"/>
        <end position="32"/>
    </location>
</feature>
<organism evidence="2 3">
    <name type="scientific">Striga asiatica</name>
    <name type="common">Asiatic witchweed</name>
    <name type="synonym">Buchnera asiatica</name>
    <dbReference type="NCBI Taxonomy" id="4170"/>
    <lineage>
        <taxon>Eukaryota</taxon>
        <taxon>Viridiplantae</taxon>
        <taxon>Streptophyta</taxon>
        <taxon>Embryophyta</taxon>
        <taxon>Tracheophyta</taxon>
        <taxon>Spermatophyta</taxon>
        <taxon>Magnoliopsida</taxon>
        <taxon>eudicotyledons</taxon>
        <taxon>Gunneridae</taxon>
        <taxon>Pentapetalae</taxon>
        <taxon>asterids</taxon>
        <taxon>lamiids</taxon>
        <taxon>Lamiales</taxon>
        <taxon>Orobanchaceae</taxon>
        <taxon>Buchnereae</taxon>
        <taxon>Striga</taxon>
    </lineage>
</organism>